<dbReference type="EMBL" id="JAYKXP010000026">
    <property type="protein sequence ID" value="KAK7044150.1"/>
    <property type="molecule type" value="Genomic_DNA"/>
</dbReference>
<dbReference type="InterPro" id="IPR051693">
    <property type="entry name" value="UPF0046_metallophosphoest"/>
</dbReference>
<protein>
    <recommendedName>
        <fullName evidence="1">Calcineurin-like phosphoesterase domain-containing protein</fullName>
    </recommendedName>
</protein>
<dbReference type="Pfam" id="PF00149">
    <property type="entry name" value="Metallophos"/>
    <property type="match status" value="1"/>
</dbReference>
<dbReference type="SUPFAM" id="SSF56300">
    <property type="entry name" value="Metallo-dependent phosphatases"/>
    <property type="match status" value="1"/>
</dbReference>
<dbReference type="GO" id="GO:0016787">
    <property type="term" value="F:hydrolase activity"/>
    <property type="evidence" value="ECO:0007669"/>
    <property type="project" value="InterPro"/>
</dbReference>
<dbReference type="PANTHER" id="PTHR12905:SF28">
    <property type="entry name" value="RHAMNOGALACTURONATE LYASE C-RELATED"/>
    <property type="match status" value="1"/>
</dbReference>
<evidence type="ECO:0000259" key="1">
    <source>
        <dbReference type="Pfam" id="PF00149"/>
    </source>
</evidence>
<accession>A0AAW0D035</accession>
<comment type="caution">
    <text evidence="2">The sequence shown here is derived from an EMBL/GenBank/DDBJ whole genome shotgun (WGS) entry which is preliminary data.</text>
</comment>
<dbReference type="Proteomes" id="UP001383192">
    <property type="component" value="Unassembled WGS sequence"/>
</dbReference>
<dbReference type="PANTHER" id="PTHR12905">
    <property type="entry name" value="METALLOPHOSPHOESTERASE"/>
    <property type="match status" value="1"/>
</dbReference>
<name>A0AAW0D035_9AGAR</name>
<dbReference type="InterPro" id="IPR029052">
    <property type="entry name" value="Metallo-depent_PP-like"/>
</dbReference>
<feature type="domain" description="Calcineurin-like phosphoesterase" evidence="1">
    <location>
        <begin position="44"/>
        <end position="225"/>
    </location>
</feature>
<dbReference type="AlphaFoldDB" id="A0AAW0D035"/>
<proteinExistence type="predicted"/>
<dbReference type="CDD" id="cd07379">
    <property type="entry name" value="MPP_239FB"/>
    <property type="match status" value="1"/>
</dbReference>
<reference evidence="2 3" key="1">
    <citation type="submission" date="2024-01" db="EMBL/GenBank/DDBJ databases">
        <title>A draft genome for a cacao thread blight-causing isolate of Paramarasmius palmivorus.</title>
        <authorList>
            <person name="Baruah I.K."/>
            <person name="Bukari Y."/>
            <person name="Amoako-Attah I."/>
            <person name="Meinhardt L.W."/>
            <person name="Bailey B.A."/>
            <person name="Cohen S.P."/>
        </authorList>
    </citation>
    <scope>NUCLEOTIDE SEQUENCE [LARGE SCALE GENOMIC DNA]</scope>
    <source>
        <strain evidence="2 3">GH-12</strain>
    </source>
</reference>
<dbReference type="InterPro" id="IPR004843">
    <property type="entry name" value="Calcineurin-like_PHP"/>
</dbReference>
<evidence type="ECO:0000313" key="2">
    <source>
        <dbReference type="EMBL" id="KAK7044150.1"/>
    </source>
</evidence>
<evidence type="ECO:0000313" key="3">
    <source>
        <dbReference type="Proteomes" id="UP001383192"/>
    </source>
</evidence>
<sequence length="298" mass="33227">MDAILHRRPETGWDRFKASPLLFFTRLVYYGSNSRTRHSTHSKIRIVCISDTHNTHLSQPPLPDGDILIHSGDLTQSGSQQELDAALSWLNSQSHPHKLFIAGNHDSCLVSPETRLHITAAFPGLVYLENETTDVVVRGHKLHIYGSPHTPKHGSFVFQYPRVRVHEQDSSSSTIWSSIPPLADIIITHGPPFAHLDLNRTGCYALLKALWRVRPMLHVFGHIHGGRGVEFVKWDKRQKAYEDICAGKAGWGGFARLTWWTLVGWFSPGETQGTVLVNAAAVGGLKDDQMKGAIVVDI</sequence>
<gene>
    <name evidence="2" type="ORF">VNI00_007870</name>
</gene>
<organism evidence="2 3">
    <name type="scientific">Paramarasmius palmivorus</name>
    <dbReference type="NCBI Taxonomy" id="297713"/>
    <lineage>
        <taxon>Eukaryota</taxon>
        <taxon>Fungi</taxon>
        <taxon>Dikarya</taxon>
        <taxon>Basidiomycota</taxon>
        <taxon>Agaricomycotina</taxon>
        <taxon>Agaricomycetes</taxon>
        <taxon>Agaricomycetidae</taxon>
        <taxon>Agaricales</taxon>
        <taxon>Marasmiineae</taxon>
        <taxon>Marasmiaceae</taxon>
        <taxon>Paramarasmius</taxon>
    </lineage>
</organism>
<dbReference type="Gene3D" id="3.60.21.10">
    <property type="match status" value="1"/>
</dbReference>
<keyword evidence="3" id="KW-1185">Reference proteome</keyword>